<proteinExistence type="predicted"/>
<accession>A0A943G2Z6</accession>
<evidence type="ECO:0000256" key="1">
    <source>
        <dbReference type="SAM" id="Phobius"/>
    </source>
</evidence>
<comment type="caution">
    <text evidence="2">The sequence shown here is derived from an EMBL/GenBank/DDBJ whole genome shotgun (WGS) entry which is preliminary data.</text>
</comment>
<keyword evidence="1" id="KW-1133">Transmembrane helix</keyword>
<evidence type="ECO:0000313" key="3">
    <source>
        <dbReference type="Proteomes" id="UP000733372"/>
    </source>
</evidence>
<organism evidence="2 3">
    <name type="scientific">Faecalibacterium prausnitzii</name>
    <dbReference type="NCBI Taxonomy" id="853"/>
    <lineage>
        <taxon>Bacteria</taxon>
        <taxon>Bacillati</taxon>
        <taxon>Bacillota</taxon>
        <taxon>Clostridia</taxon>
        <taxon>Eubacteriales</taxon>
        <taxon>Oscillospiraceae</taxon>
        <taxon>Faecalibacterium</taxon>
    </lineage>
</organism>
<reference evidence="2" key="1">
    <citation type="submission" date="2021-02" db="EMBL/GenBank/DDBJ databases">
        <title>Infant gut strain persistence is associated with maternal origin, phylogeny, and functional potential including surface adhesion and iron acquisition.</title>
        <authorList>
            <person name="Lou Y.C."/>
        </authorList>
    </citation>
    <scope>NUCLEOTIDE SEQUENCE</scope>
    <source>
        <strain evidence="2">L3_101_367G1_dasL3_101_367G1_metabat.metabat.26</strain>
    </source>
</reference>
<dbReference type="Pfam" id="PF19483">
    <property type="entry name" value="DUF6019"/>
    <property type="match status" value="1"/>
</dbReference>
<gene>
    <name evidence="2" type="ORF">KHW66_10510</name>
</gene>
<dbReference type="EMBL" id="JAGZAM010000022">
    <property type="protein sequence ID" value="MBS5688406.1"/>
    <property type="molecule type" value="Genomic_DNA"/>
</dbReference>
<sequence length="63" mass="7151">MWEELGISGGTAIIILIALYFIVKWAVKNGIKEAYTDITGKKPVKDIQDEKELNELLDDTKDR</sequence>
<dbReference type="AlphaFoldDB" id="A0A943G2Z6"/>
<name>A0A943G2Z6_9FIRM</name>
<keyword evidence="1" id="KW-0812">Transmembrane</keyword>
<keyword evidence="1" id="KW-0472">Membrane</keyword>
<dbReference type="Proteomes" id="UP000733372">
    <property type="component" value="Unassembled WGS sequence"/>
</dbReference>
<feature type="transmembrane region" description="Helical" evidence="1">
    <location>
        <begin position="6"/>
        <end position="23"/>
    </location>
</feature>
<dbReference type="InterPro" id="IPR046061">
    <property type="entry name" value="DUF6019"/>
</dbReference>
<evidence type="ECO:0000313" key="2">
    <source>
        <dbReference type="EMBL" id="MBS5688406.1"/>
    </source>
</evidence>
<protein>
    <submittedName>
        <fullName evidence="2">Uncharacterized protein</fullName>
    </submittedName>
</protein>
<dbReference type="RefSeq" id="WP_015564665.1">
    <property type="nucleotide sequence ID" value="NZ_CP170812.1"/>
</dbReference>